<dbReference type="AlphaFoldDB" id="A0AA39FP14"/>
<evidence type="ECO:0000313" key="3">
    <source>
        <dbReference type="Proteomes" id="UP001168990"/>
    </source>
</evidence>
<name>A0AA39FP14_9HYME</name>
<feature type="compositionally biased region" description="Low complexity" evidence="1">
    <location>
        <begin position="34"/>
        <end position="52"/>
    </location>
</feature>
<protein>
    <submittedName>
        <fullName evidence="2">Uncharacterized protein</fullName>
    </submittedName>
</protein>
<evidence type="ECO:0000313" key="2">
    <source>
        <dbReference type="EMBL" id="KAK0173175.1"/>
    </source>
</evidence>
<evidence type="ECO:0000256" key="1">
    <source>
        <dbReference type="SAM" id="MobiDB-lite"/>
    </source>
</evidence>
<feature type="region of interest" description="Disordered" evidence="1">
    <location>
        <begin position="26"/>
        <end position="54"/>
    </location>
</feature>
<keyword evidence="3" id="KW-1185">Reference proteome</keyword>
<proteinExistence type="predicted"/>
<accession>A0AA39FP14</accession>
<sequence length="86" mass="8800">MSEGCSWCRSCRDDNYVGGNLEFASSCGSGSGQNGTTSGSNSTSGANSSSGNYIASTRRVQVRAKVLYGSGKAIAGLQAREKAAKH</sequence>
<reference evidence="2" key="1">
    <citation type="journal article" date="2023" name="bioRxiv">
        <title>Scaffold-level genome assemblies of two parasitoid biocontrol wasps reveal the parthenogenesis mechanism and an associated novel virus.</title>
        <authorList>
            <person name="Inwood S."/>
            <person name="Skelly J."/>
            <person name="Guhlin J."/>
            <person name="Harrop T."/>
            <person name="Goldson S."/>
            <person name="Dearden P."/>
        </authorList>
    </citation>
    <scope>NUCLEOTIDE SEQUENCE</scope>
    <source>
        <strain evidence="2">Irish</strain>
        <tissue evidence="2">Whole body</tissue>
    </source>
</reference>
<reference evidence="2" key="2">
    <citation type="submission" date="2023-03" db="EMBL/GenBank/DDBJ databases">
        <authorList>
            <person name="Inwood S.N."/>
            <person name="Skelly J.G."/>
            <person name="Guhlin J."/>
            <person name="Harrop T.W.R."/>
            <person name="Goldson S.G."/>
            <person name="Dearden P.K."/>
        </authorList>
    </citation>
    <scope>NUCLEOTIDE SEQUENCE</scope>
    <source>
        <strain evidence="2">Irish</strain>
        <tissue evidence="2">Whole body</tissue>
    </source>
</reference>
<organism evidence="2 3">
    <name type="scientific">Microctonus aethiopoides</name>
    <dbReference type="NCBI Taxonomy" id="144406"/>
    <lineage>
        <taxon>Eukaryota</taxon>
        <taxon>Metazoa</taxon>
        <taxon>Ecdysozoa</taxon>
        <taxon>Arthropoda</taxon>
        <taxon>Hexapoda</taxon>
        <taxon>Insecta</taxon>
        <taxon>Pterygota</taxon>
        <taxon>Neoptera</taxon>
        <taxon>Endopterygota</taxon>
        <taxon>Hymenoptera</taxon>
        <taxon>Apocrita</taxon>
        <taxon>Ichneumonoidea</taxon>
        <taxon>Braconidae</taxon>
        <taxon>Euphorinae</taxon>
        <taxon>Microctonus</taxon>
    </lineage>
</organism>
<dbReference type="EMBL" id="JAQQBS010000002">
    <property type="protein sequence ID" value="KAK0173175.1"/>
    <property type="molecule type" value="Genomic_DNA"/>
</dbReference>
<gene>
    <name evidence="2" type="ORF">PV328_006413</name>
</gene>
<comment type="caution">
    <text evidence="2">The sequence shown here is derived from an EMBL/GenBank/DDBJ whole genome shotgun (WGS) entry which is preliminary data.</text>
</comment>
<dbReference type="Proteomes" id="UP001168990">
    <property type="component" value="Unassembled WGS sequence"/>
</dbReference>